<reference evidence="3" key="1">
    <citation type="submission" date="2016-10" db="EMBL/GenBank/DDBJ databases">
        <authorList>
            <person name="Varghese N."/>
            <person name="Submissions S."/>
        </authorList>
    </citation>
    <scope>NUCLEOTIDE SEQUENCE [LARGE SCALE GENOMIC DNA]</scope>
    <source>
        <strain evidence="3">CGMCC 1.10369</strain>
    </source>
</reference>
<feature type="chain" id="PRO_5039143334" description="Lipoprotein" evidence="1">
    <location>
        <begin position="21"/>
        <end position="125"/>
    </location>
</feature>
<evidence type="ECO:0000256" key="1">
    <source>
        <dbReference type="SAM" id="SignalP"/>
    </source>
</evidence>
<evidence type="ECO:0000313" key="3">
    <source>
        <dbReference type="Proteomes" id="UP000198778"/>
    </source>
</evidence>
<dbReference type="AlphaFoldDB" id="A0A1H0D004"/>
<keyword evidence="1" id="KW-0732">Signal</keyword>
<organism evidence="2 3">
    <name type="scientific">Alkalicoccus daliensis</name>
    <dbReference type="NCBI Taxonomy" id="745820"/>
    <lineage>
        <taxon>Bacteria</taxon>
        <taxon>Bacillati</taxon>
        <taxon>Bacillota</taxon>
        <taxon>Bacilli</taxon>
        <taxon>Bacillales</taxon>
        <taxon>Bacillaceae</taxon>
        <taxon>Alkalicoccus</taxon>
    </lineage>
</organism>
<dbReference type="EMBL" id="FNIL01000002">
    <property type="protein sequence ID" value="SDN63497.1"/>
    <property type="molecule type" value="Genomic_DNA"/>
</dbReference>
<dbReference type="RefSeq" id="WP_090841621.1">
    <property type="nucleotide sequence ID" value="NZ_FNIL01000002.1"/>
</dbReference>
<protein>
    <recommendedName>
        <fullName evidence="4">Lipoprotein</fullName>
    </recommendedName>
</protein>
<accession>A0A1H0D004</accession>
<evidence type="ECO:0000313" key="2">
    <source>
        <dbReference type="EMBL" id="SDN63497.1"/>
    </source>
</evidence>
<dbReference type="PROSITE" id="PS51257">
    <property type="entry name" value="PROKAR_LIPOPROTEIN"/>
    <property type="match status" value="1"/>
</dbReference>
<name>A0A1H0D004_9BACI</name>
<proteinExistence type="predicted"/>
<gene>
    <name evidence="2" type="ORF">SAMN04488053_102294</name>
</gene>
<dbReference type="OrthoDB" id="2567404at2"/>
<evidence type="ECO:0008006" key="4">
    <source>
        <dbReference type="Google" id="ProtNLM"/>
    </source>
</evidence>
<sequence length="125" mass="14214">MNKIAASVFLAGFLFLAGCAGESPSESKENEMQSSVQWADVLYWNGTKYHYDEEKTEIISRKDTDQELGEITFSVMFSEEEDNPDYLLQENEATILKEGSKFYSIVGEDSSEYLYAEEKVYRGDG</sequence>
<feature type="signal peptide" evidence="1">
    <location>
        <begin position="1"/>
        <end position="20"/>
    </location>
</feature>
<keyword evidence="3" id="KW-1185">Reference proteome</keyword>
<dbReference type="Proteomes" id="UP000198778">
    <property type="component" value="Unassembled WGS sequence"/>
</dbReference>